<evidence type="ECO:0000256" key="6">
    <source>
        <dbReference type="SAM" id="MobiDB-lite"/>
    </source>
</evidence>
<keyword evidence="4" id="KW-0964">Secreted</keyword>
<comment type="similarity">
    <text evidence="2">Belongs to the plant self-incompatibility (S1) protein family.</text>
</comment>
<evidence type="ECO:0000256" key="5">
    <source>
        <dbReference type="ARBA" id="ARBA00022729"/>
    </source>
</evidence>
<organism evidence="7 8">
    <name type="scientific">Cannabis sativa</name>
    <name type="common">Hemp</name>
    <name type="synonym">Marijuana</name>
    <dbReference type="NCBI Taxonomy" id="3483"/>
    <lineage>
        <taxon>Eukaryota</taxon>
        <taxon>Viridiplantae</taxon>
        <taxon>Streptophyta</taxon>
        <taxon>Embryophyta</taxon>
        <taxon>Tracheophyta</taxon>
        <taxon>Spermatophyta</taxon>
        <taxon>Magnoliopsida</taxon>
        <taxon>eudicotyledons</taxon>
        <taxon>Gunneridae</taxon>
        <taxon>Pentapetalae</taxon>
        <taxon>rosids</taxon>
        <taxon>fabids</taxon>
        <taxon>Rosales</taxon>
        <taxon>Cannabaceae</taxon>
        <taxon>Cannabis</taxon>
    </lineage>
</organism>
<evidence type="ECO:0000313" key="7">
    <source>
        <dbReference type="EMBL" id="KAF4360284.1"/>
    </source>
</evidence>
<accession>A0A7J6EPC7</accession>
<dbReference type="InterPro" id="IPR010264">
    <property type="entry name" value="Self-incomp_S1"/>
</dbReference>
<keyword evidence="3" id="KW-0713">Self-incompatibility</keyword>
<dbReference type="Pfam" id="PF05938">
    <property type="entry name" value="Self-incomp_S1"/>
    <property type="match status" value="1"/>
</dbReference>
<dbReference type="GO" id="GO:0005576">
    <property type="term" value="C:extracellular region"/>
    <property type="evidence" value="ECO:0007669"/>
    <property type="project" value="UniProtKB-SubCell"/>
</dbReference>
<comment type="caution">
    <text evidence="7">The sequence shown here is derived from an EMBL/GenBank/DDBJ whole genome shotgun (WGS) entry which is preliminary data.</text>
</comment>
<evidence type="ECO:0000313" key="8">
    <source>
        <dbReference type="Proteomes" id="UP000525078"/>
    </source>
</evidence>
<dbReference type="Proteomes" id="UP000525078">
    <property type="component" value="Unassembled WGS sequence"/>
</dbReference>
<evidence type="ECO:0000256" key="4">
    <source>
        <dbReference type="ARBA" id="ARBA00022525"/>
    </source>
</evidence>
<keyword evidence="5" id="KW-0732">Signal</keyword>
<dbReference type="EMBL" id="JAATIP010000206">
    <property type="protein sequence ID" value="KAF4360284.1"/>
    <property type="molecule type" value="Genomic_DNA"/>
</dbReference>
<proteinExistence type="inferred from homology"/>
<dbReference type="GO" id="GO:0060320">
    <property type="term" value="P:rejection of self pollen"/>
    <property type="evidence" value="ECO:0007669"/>
    <property type="project" value="UniProtKB-KW"/>
</dbReference>
<evidence type="ECO:0000256" key="2">
    <source>
        <dbReference type="ARBA" id="ARBA00005581"/>
    </source>
</evidence>
<evidence type="ECO:0000256" key="3">
    <source>
        <dbReference type="ARBA" id="ARBA00022471"/>
    </source>
</evidence>
<name>A0A7J6EPC7_CANSA</name>
<feature type="region of interest" description="Disordered" evidence="6">
    <location>
        <begin position="91"/>
        <end position="116"/>
    </location>
</feature>
<sequence>MVQTRRVESTNPQGLMVIGPNVQNLNPIARLLPHRSQDETRIVLNRAFEQQRREFKEWIDHQTQIMRTQQEEINHHSRDAANLIRQFTHQTGGEIRKPSNNRLEYEQEGSSSSRPHDQTIVCLANKQVYMSINNKVLLVDATVVIDNEREVKVKVMNRLGYGDSMIVHCQSNYHDLPSVVIEDGREMEWIITGSNLLGVPLFHCEMQPKTSTIWYSFDGYDPQRDGGRCRTECRWMIPNNGALYGYDQRFSRWVWFPYSLKSS</sequence>
<gene>
    <name evidence="7" type="ORF">F8388_020575</name>
</gene>
<protein>
    <submittedName>
        <fullName evidence="7">Uncharacterized protein</fullName>
    </submittedName>
</protein>
<dbReference type="AlphaFoldDB" id="A0A7J6EPC7"/>
<reference evidence="7 8" key="1">
    <citation type="journal article" date="2020" name="bioRxiv">
        <title>Sequence and annotation of 42 cannabis genomes reveals extensive copy number variation in cannabinoid synthesis and pathogen resistance genes.</title>
        <authorList>
            <person name="Mckernan K.J."/>
            <person name="Helbert Y."/>
            <person name="Kane L.T."/>
            <person name="Ebling H."/>
            <person name="Zhang L."/>
            <person name="Liu B."/>
            <person name="Eaton Z."/>
            <person name="Mclaughlin S."/>
            <person name="Kingan S."/>
            <person name="Baybayan P."/>
            <person name="Concepcion G."/>
            <person name="Jordan M."/>
            <person name="Riva A."/>
            <person name="Barbazuk W."/>
            <person name="Harkins T."/>
        </authorList>
    </citation>
    <scope>NUCLEOTIDE SEQUENCE [LARGE SCALE GENOMIC DNA]</scope>
    <source>
        <strain evidence="8">cv. Jamaican Lion 4</strain>
        <tissue evidence="7">Leaf</tissue>
    </source>
</reference>
<comment type="subcellular location">
    <subcellularLocation>
        <location evidence="1">Secreted</location>
    </subcellularLocation>
</comment>
<feature type="compositionally biased region" description="Polar residues" evidence="6">
    <location>
        <begin position="98"/>
        <end position="113"/>
    </location>
</feature>
<evidence type="ECO:0000256" key="1">
    <source>
        <dbReference type="ARBA" id="ARBA00004613"/>
    </source>
</evidence>